<evidence type="ECO:0000256" key="4">
    <source>
        <dbReference type="ARBA" id="ARBA00022840"/>
    </source>
</evidence>
<dbReference type="EMBL" id="LT670849">
    <property type="protein sequence ID" value="SHN81180.1"/>
    <property type="molecule type" value="Genomic_DNA"/>
</dbReference>
<dbReference type="GO" id="GO:0015658">
    <property type="term" value="F:branched-chain amino acid transmembrane transporter activity"/>
    <property type="evidence" value="ECO:0007669"/>
    <property type="project" value="TreeGrafter"/>
</dbReference>
<dbReference type="CDD" id="cd03224">
    <property type="entry name" value="ABC_TM1139_LivF_branched"/>
    <property type="match status" value="1"/>
</dbReference>
<dbReference type="PROSITE" id="PS50893">
    <property type="entry name" value="ABC_TRANSPORTER_2"/>
    <property type="match status" value="1"/>
</dbReference>
<dbReference type="AlphaFoldDB" id="A0A1M7UE81"/>
<evidence type="ECO:0000259" key="7">
    <source>
        <dbReference type="PROSITE" id="PS50893"/>
    </source>
</evidence>
<evidence type="ECO:0000256" key="1">
    <source>
        <dbReference type="ARBA" id="ARBA00005417"/>
    </source>
</evidence>
<dbReference type="InterPro" id="IPR017871">
    <property type="entry name" value="ABC_transporter-like_CS"/>
</dbReference>
<dbReference type="GO" id="GO:0015807">
    <property type="term" value="P:L-amino acid transport"/>
    <property type="evidence" value="ECO:0007669"/>
    <property type="project" value="TreeGrafter"/>
</dbReference>
<evidence type="ECO:0000313" key="9">
    <source>
        <dbReference type="Proteomes" id="UP000184096"/>
    </source>
</evidence>
<keyword evidence="5" id="KW-0029">Amino-acid transport</keyword>
<sequence>MTELLSVRDLDAGYGPVQVLKHVGFSVSEHSITAVIGSNGAGKTTMMRTVAGLLSASSGQISFAGKDVTLTPTHLRVAEGIVLIPEGRLVFPDFTVEETLRIGAYSSRAHAGADARAAEMYELFPRLRERRNVRAGSLSGGEQQMLAIARGLMAAPRLLLLDEPSLGLAPSTAQMLFETIVEVRRRGITICLVEQDVHSTLEIADYAYVLEDGAIVADGLANEMLGSAQVRESYLGL</sequence>
<dbReference type="PANTHER" id="PTHR43820:SF4">
    <property type="entry name" value="HIGH-AFFINITY BRANCHED-CHAIN AMINO ACID TRANSPORT ATP-BINDING PROTEIN LIVF"/>
    <property type="match status" value="1"/>
</dbReference>
<dbReference type="SMART" id="SM00382">
    <property type="entry name" value="AAA"/>
    <property type="match status" value="1"/>
</dbReference>
<evidence type="ECO:0000256" key="3">
    <source>
        <dbReference type="ARBA" id="ARBA00022741"/>
    </source>
</evidence>
<evidence type="ECO:0000256" key="2">
    <source>
        <dbReference type="ARBA" id="ARBA00022448"/>
    </source>
</evidence>
<dbReference type="Gene3D" id="3.40.50.300">
    <property type="entry name" value="P-loop containing nucleotide triphosphate hydrolases"/>
    <property type="match status" value="1"/>
</dbReference>
<feature type="domain" description="ABC transporter" evidence="7">
    <location>
        <begin position="5"/>
        <end position="237"/>
    </location>
</feature>
<gene>
    <name evidence="8" type="ORF">SAMN05444170_4643</name>
</gene>
<keyword evidence="4 8" id="KW-0067">ATP-binding</keyword>
<keyword evidence="9" id="KW-1185">Reference proteome</keyword>
<evidence type="ECO:0000256" key="6">
    <source>
        <dbReference type="ARBA" id="ARBA00024722"/>
    </source>
</evidence>
<comment type="function">
    <text evidence="6">Involved in beta-(1--&gt;2)glucan export. Transmembrane domains (TMD) form a pore in the inner membrane and the ATP-binding domain (NBD) is responsible for energy generation.</text>
</comment>
<dbReference type="InterPro" id="IPR052156">
    <property type="entry name" value="BCAA_Transport_ATP-bd_LivF"/>
</dbReference>
<dbReference type="OrthoDB" id="9806149at2"/>
<dbReference type="PANTHER" id="PTHR43820">
    <property type="entry name" value="HIGH-AFFINITY BRANCHED-CHAIN AMINO ACID TRANSPORT ATP-BINDING PROTEIN LIVF"/>
    <property type="match status" value="1"/>
</dbReference>
<dbReference type="InterPro" id="IPR027417">
    <property type="entry name" value="P-loop_NTPase"/>
</dbReference>
<keyword evidence="3" id="KW-0547">Nucleotide-binding</keyword>
<dbReference type="Pfam" id="PF00005">
    <property type="entry name" value="ABC_tran"/>
    <property type="match status" value="1"/>
</dbReference>
<proteinExistence type="inferred from homology"/>
<reference evidence="9" key="1">
    <citation type="submission" date="2016-11" db="EMBL/GenBank/DDBJ databases">
        <authorList>
            <person name="Varghese N."/>
            <person name="Submissions S."/>
        </authorList>
    </citation>
    <scope>NUCLEOTIDE SEQUENCE [LARGE SCALE GENOMIC DNA]</scope>
    <source>
        <strain evidence="9">GAS401</strain>
    </source>
</reference>
<protein>
    <submittedName>
        <fullName evidence="8">Branched-chain amino acid transport system ATP-binding protein</fullName>
    </submittedName>
</protein>
<dbReference type="Proteomes" id="UP000184096">
    <property type="component" value="Chromosome I"/>
</dbReference>
<keyword evidence="2" id="KW-0813">Transport</keyword>
<name>A0A1M7UE81_9BRAD</name>
<dbReference type="InterPro" id="IPR003593">
    <property type="entry name" value="AAA+_ATPase"/>
</dbReference>
<evidence type="ECO:0000313" key="8">
    <source>
        <dbReference type="EMBL" id="SHN81180.1"/>
    </source>
</evidence>
<evidence type="ECO:0000256" key="5">
    <source>
        <dbReference type="ARBA" id="ARBA00022970"/>
    </source>
</evidence>
<organism evidence="8 9">
    <name type="scientific">Bradyrhizobium erythrophlei</name>
    <dbReference type="NCBI Taxonomy" id="1437360"/>
    <lineage>
        <taxon>Bacteria</taxon>
        <taxon>Pseudomonadati</taxon>
        <taxon>Pseudomonadota</taxon>
        <taxon>Alphaproteobacteria</taxon>
        <taxon>Hyphomicrobiales</taxon>
        <taxon>Nitrobacteraceae</taxon>
        <taxon>Bradyrhizobium</taxon>
    </lineage>
</organism>
<dbReference type="InterPro" id="IPR003439">
    <property type="entry name" value="ABC_transporter-like_ATP-bd"/>
</dbReference>
<dbReference type="PROSITE" id="PS00211">
    <property type="entry name" value="ABC_TRANSPORTER_1"/>
    <property type="match status" value="1"/>
</dbReference>
<dbReference type="GO" id="GO:0016887">
    <property type="term" value="F:ATP hydrolysis activity"/>
    <property type="evidence" value="ECO:0007669"/>
    <property type="project" value="InterPro"/>
</dbReference>
<accession>A0A1M7UE81</accession>
<dbReference type="SUPFAM" id="SSF52540">
    <property type="entry name" value="P-loop containing nucleoside triphosphate hydrolases"/>
    <property type="match status" value="1"/>
</dbReference>
<dbReference type="RefSeq" id="WP_072821344.1">
    <property type="nucleotide sequence ID" value="NZ_LT670849.1"/>
</dbReference>
<dbReference type="GO" id="GO:0005524">
    <property type="term" value="F:ATP binding"/>
    <property type="evidence" value="ECO:0007669"/>
    <property type="project" value="UniProtKB-KW"/>
</dbReference>
<comment type="similarity">
    <text evidence="1">Belongs to the ABC transporter superfamily.</text>
</comment>